<dbReference type="Proteomes" id="UP001497444">
    <property type="component" value="Chromosome 6"/>
</dbReference>
<evidence type="ECO:0000313" key="3">
    <source>
        <dbReference type="Proteomes" id="UP001497444"/>
    </source>
</evidence>
<sequence>MRRGWVEKRTKKKDEKSARKENLRFPVRGQVRTKRRCGDEAQSGSLVGKETTKKEKDEVWMKQKTDEKDGREKFRPGESALSGKETEATRPNLERW</sequence>
<feature type="region of interest" description="Disordered" evidence="1">
    <location>
        <begin position="1"/>
        <end position="96"/>
    </location>
</feature>
<evidence type="ECO:0000256" key="1">
    <source>
        <dbReference type="SAM" id="MobiDB-lite"/>
    </source>
</evidence>
<name>A0ABP0XAM3_9BRYO</name>
<dbReference type="EMBL" id="OZ020101">
    <property type="protein sequence ID" value="CAK9274976.1"/>
    <property type="molecule type" value="Genomic_DNA"/>
</dbReference>
<feature type="compositionally biased region" description="Basic and acidic residues" evidence="1">
    <location>
        <begin position="84"/>
        <end position="96"/>
    </location>
</feature>
<reference evidence="2" key="1">
    <citation type="submission" date="2024-02" db="EMBL/GenBank/DDBJ databases">
        <authorList>
            <consortium name="ELIXIR-Norway"/>
            <consortium name="Elixir Norway"/>
        </authorList>
    </citation>
    <scope>NUCLEOTIDE SEQUENCE</scope>
</reference>
<protein>
    <submittedName>
        <fullName evidence="2">Uncharacterized protein</fullName>
    </submittedName>
</protein>
<evidence type="ECO:0000313" key="2">
    <source>
        <dbReference type="EMBL" id="CAK9274976.1"/>
    </source>
</evidence>
<proteinExistence type="predicted"/>
<feature type="compositionally biased region" description="Basic and acidic residues" evidence="1">
    <location>
        <begin position="1"/>
        <end position="23"/>
    </location>
</feature>
<gene>
    <name evidence="2" type="ORF">CSSPJE1EN1_LOCUS20454</name>
</gene>
<feature type="compositionally biased region" description="Basic and acidic residues" evidence="1">
    <location>
        <begin position="50"/>
        <end position="76"/>
    </location>
</feature>
<accession>A0ABP0XAM3</accession>
<organism evidence="2 3">
    <name type="scientific">Sphagnum jensenii</name>
    <dbReference type="NCBI Taxonomy" id="128206"/>
    <lineage>
        <taxon>Eukaryota</taxon>
        <taxon>Viridiplantae</taxon>
        <taxon>Streptophyta</taxon>
        <taxon>Embryophyta</taxon>
        <taxon>Bryophyta</taxon>
        <taxon>Sphagnophytina</taxon>
        <taxon>Sphagnopsida</taxon>
        <taxon>Sphagnales</taxon>
        <taxon>Sphagnaceae</taxon>
        <taxon>Sphagnum</taxon>
    </lineage>
</organism>
<keyword evidence="3" id="KW-1185">Reference proteome</keyword>